<keyword evidence="3" id="KW-1185">Reference proteome</keyword>
<evidence type="ECO:0008006" key="4">
    <source>
        <dbReference type="Google" id="ProtNLM"/>
    </source>
</evidence>
<protein>
    <recommendedName>
        <fullName evidence="4">Peptidase inhibitor family I36</fullName>
    </recommendedName>
</protein>
<dbReference type="Pfam" id="PF03995">
    <property type="entry name" value="Inhibitor_I36"/>
    <property type="match status" value="1"/>
</dbReference>
<gene>
    <name evidence="2" type="ORF">GCM10022224_035560</name>
</gene>
<dbReference type="EMBL" id="BAAAZP010000070">
    <property type="protein sequence ID" value="GAA3668218.1"/>
    <property type="molecule type" value="Genomic_DNA"/>
</dbReference>
<evidence type="ECO:0000313" key="2">
    <source>
        <dbReference type="EMBL" id="GAA3668218.1"/>
    </source>
</evidence>
<keyword evidence="1" id="KW-0732">Signal</keyword>
<reference evidence="3" key="1">
    <citation type="journal article" date="2019" name="Int. J. Syst. Evol. Microbiol.">
        <title>The Global Catalogue of Microorganisms (GCM) 10K type strain sequencing project: providing services to taxonomists for standard genome sequencing and annotation.</title>
        <authorList>
            <consortium name="The Broad Institute Genomics Platform"/>
            <consortium name="The Broad Institute Genome Sequencing Center for Infectious Disease"/>
            <person name="Wu L."/>
            <person name="Ma J."/>
        </authorList>
    </citation>
    <scope>NUCLEOTIDE SEQUENCE [LARGE SCALE GENOMIC DNA]</scope>
    <source>
        <strain evidence="3">JCM 16904</strain>
    </source>
</reference>
<evidence type="ECO:0000313" key="3">
    <source>
        <dbReference type="Proteomes" id="UP001500902"/>
    </source>
</evidence>
<feature type="signal peptide" evidence="1">
    <location>
        <begin position="1"/>
        <end position="30"/>
    </location>
</feature>
<dbReference type="RefSeq" id="WP_344878412.1">
    <property type="nucleotide sequence ID" value="NZ_BAAAZP010000070.1"/>
</dbReference>
<organism evidence="2 3">
    <name type="scientific">Nonomuraea antimicrobica</name>
    <dbReference type="NCBI Taxonomy" id="561173"/>
    <lineage>
        <taxon>Bacteria</taxon>
        <taxon>Bacillati</taxon>
        <taxon>Actinomycetota</taxon>
        <taxon>Actinomycetes</taxon>
        <taxon>Streptosporangiales</taxon>
        <taxon>Streptosporangiaceae</taxon>
        <taxon>Nonomuraea</taxon>
    </lineage>
</organism>
<proteinExistence type="predicted"/>
<feature type="chain" id="PRO_5047004896" description="Peptidase inhibitor family I36" evidence="1">
    <location>
        <begin position="31"/>
        <end position="131"/>
    </location>
</feature>
<sequence>MTWKRKTTAAASALLFAVGGMLVTASPAVADGPCPANQLCLYDGRHFTGNRIISRSTNACFYPQDVSDRFRAIMSYDNNLPVHAMVWSYRYDTGGYSATRAMPTGGFSSDNGGTNLGAFEMDQVCMGHARP</sequence>
<dbReference type="Proteomes" id="UP001500902">
    <property type="component" value="Unassembled WGS sequence"/>
</dbReference>
<comment type="caution">
    <text evidence="2">The sequence shown here is derived from an EMBL/GenBank/DDBJ whole genome shotgun (WGS) entry which is preliminary data.</text>
</comment>
<name>A0ABP7BRQ0_9ACTN</name>
<evidence type="ECO:0000256" key="1">
    <source>
        <dbReference type="SAM" id="SignalP"/>
    </source>
</evidence>
<accession>A0ABP7BRQ0</accession>